<name>A0A8T9CHV9_9HELO</name>
<comment type="caution">
    <text evidence="1">The sequence shown here is derived from an EMBL/GenBank/DDBJ whole genome shotgun (WGS) entry which is preliminary data.</text>
</comment>
<organism evidence="1 2">
    <name type="scientific">Lachnellula suecica</name>
    <dbReference type="NCBI Taxonomy" id="602035"/>
    <lineage>
        <taxon>Eukaryota</taxon>
        <taxon>Fungi</taxon>
        <taxon>Dikarya</taxon>
        <taxon>Ascomycota</taxon>
        <taxon>Pezizomycotina</taxon>
        <taxon>Leotiomycetes</taxon>
        <taxon>Helotiales</taxon>
        <taxon>Lachnaceae</taxon>
        <taxon>Lachnellula</taxon>
    </lineage>
</organism>
<dbReference type="Proteomes" id="UP000469558">
    <property type="component" value="Unassembled WGS sequence"/>
</dbReference>
<dbReference type="EMBL" id="QGMK01000334">
    <property type="protein sequence ID" value="TVY82333.1"/>
    <property type="molecule type" value="Genomic_DNA"/>
</dbReference>
<evidence type="ECO:0000313" key="2">
    <source>
        <dbReference type="Proteomes" id="UP000469558"/>
    </source>
</evidence>
<accession>A0A8T9CHV9</accession>
<dbReference type="AlphaFoldDB" id="A0A8T9CHV9"/>
<reference evidence="1 2" key="1">
    <citation type="submission" date="2018-05" db="EMBL/GenBank/DDBJ databases">
        <title>Genome sequencing and assembly of the regulated plant pathogen Lachnellula willkommii and related sister species for the development of diagnostic species identification markers.</title>
        <authorList>
            <person name="Giroux E."/>
            <person name="Bilodeau G."/>
        </authorList>
    </citation>
    <scope>NUCLEOTIDE SEQUENCE [LARGE SCALE GENOMIC DNA]</scope>
    <source>
        <strain evidence="1 2">CBS 268.59</strain>
    </source>
</reference>
<gene>
    <name evidence="1" type="primary">set8</name>
    <name evidence="1" type="ORF">LSUE1_G002492</name>
</gene>
<proteinExistence type="predicted"/>
<dbReference type="PANTHER" id="PTHR13271">
    <property type="entry name" value="UNCHARACTERIZED PUTATIVE METHYLTRANSFERASE"/>
    <property type="match status" value="1"/>
</dbReference>
<protein>
    <submittedName>
        <fullName evidence="1">SET domain-containing protein</fullName>
    </submittedName>
</protein>
<keyword evidence="2" id="KW-1185">Reference proteome</keyword>
<dbReference type="Gene3D" id="3.90.1410.10">
    <property type="entry name" value="set domain protein methyltransferase, domain 1"/>
    <property type="match status" value="1"/>
</dbReference>
<dbReference type="SUPFAM" id="SSF82199">
    <property type="entry name" value="SET domain"/>
    <property type="match status" value="1"/>
</dbReference>
<dbReference type="GO" id="GO:0005634">
    <property type="term" value="C:nucleus"/>
    <property type="evidence" value="ECO:0007669"/>
    <property type="project" value="TreeGrafter"/>
</dbReference>
<sequence length="482" mass="53892">MRREHLPTAALPAWSKLNDVSFIDISVQDLGDAKGSGLVTSRALSSKDTYDIPTLLTIPHDLVLSAEAIEEHAKVDLHFRELLAAAGGKSLRGDALLFLLMQITIASPAHIHNVGVQNPWTEYCKILPSEIPIPTMWNEEERVLLLGTSLESALDAKLTALVREFETLRDSTTRLPWCQKSWWENETLEVTDWILLDAWFRSRSLELPNAGESMVPCLDMANHSSEPNAFYEQTADKTVALLLRPDIELGVNSEVTISYGDTKSAAEMLFSYGFIDESSSASKTLVLPIEPFPDDRLGKAKLAAFRKPPVVRISANLDTIDWKCPFLYLMCLNEEDGLEFKILQQTDGHRSPLRVFWQGSDVTDATDSFESFIDGHALQDVFKLRAVALLHDRIRQQLERLYGSEETVQLSADLSQVYPAARSSALQLRASETAILENAFASIDMQKNELLQSETVLRYLGSADEEFQVEVEAVANEEDDFS</sequence>
<dbReference type="InterPro" id="IPR046341">
    <property type="entry name" value="SET_dom_sf"/>
</dbReference>
<dbReference type="PANTHER" id="PTHR13271:SF76">
    <property type="entry name" value="SET DOMAIN-CONTAINING PROTEIN 8"/>
    <property type="match status" value="1"/>
</dbReference>
<dbReference type="OrthoDB" id="441812at2759"/>
<dbReference type="InterPro" id="IPR050600">
    <property type="entry name" value="SETD3_SETD6_MTase"/>
</dbReference>
<dbReference type="CDD" id="cd10527">
    <property type="entry name" value="SET_LSMT"/>
    <property type="match status" value="1"/>
</dbReference>
<evidence type="ECO:0000313" key="1">
    <source>
        <dbReference type="EMBL" id="TVY82333.1"/>
    </source>
</evidence>
<dbReference type="GO" id="GO:0016279">
    <property type="term" value="F:protein-lysine N-methyltransferase activity"/>
    <property type="evidence" value="ECO:0007669"/>
    <property type="project" value="TreeGrafter"/>
</dbReference>